<evidence type="ECO:0000256" key="1">
    <source>
        <dbReference type="ARBA" id="ARBA00004589"/>
    </source>
</evidence>
<evidence type="ECO:0000256" key="6">
    <source>
        <dbReference type="ARBA" id="ARBA00023136"/>
    </source>
</evidence>
<keyword evidence="8" id="KW-0449">Lipoprotein</keyword>
<accession>A0AA38HQJ2</accession>
<dbReference type="AlphaFoldDB" id="A0AA38HQJ2"/>
<evidence type="ECO:0000256" key="7">
    <source>
        <dbReference type="ARBA" id="ARBA00023180"/>
    </source>
</evidence>
<keyword evidence="6" id="KW-0472">Membrane</keyword>
<evidence type="ECO:0000256" key="3">
    <source>
        <dbReference type="ARBA" id="ARBA00022692"/>
    </source>
</evidence>
<evidence type="ECO:0008006" key="12">
    <source>
        <dbReference type="Google" id="ProtNLM"/>
    </source>
</evidence>
<dbReference type="GO" id="GO:0030431">
    <property type="term" value="P:sleep"/>
    <property type="evidence" value="ECO:0007669"/>
    <property type="project" value="InterPro"/>
</dbReference>
<keyword evidence="11" id="KW-1185">Reference proteome</keyword>
<evidence type="ECO:0000256" key="8">
    <source>
        <dbReference type="ARBA" id="ARBA00023288"/>
    </source>
</evidence>
<comment type="subcellular location">
    <subcellularLocation>
        <location evidence="1">Membrane</location>
        <topology evidence="1">Lipid-anchor</topology>
        <topology evidence="1">GPI-anchor</topology>
    </subcellularLocation>
</comment>
<evidence type="ECO:0000313" key="10">
    <source>
        <dbReference type="EMBL" id="KAJ3640727.1"/>
    </source>
</evidence>
<keyword evidence="7" id="KW-0325">Glycoprotein</keyword>
<dbReference type="Pfam" id="PF17064">
    <property type="entry name" value="QVR"/>
    <property type="match status" value="1"/>
</dbReference>
<dbReference type="GO" id="GO:0032222">
    <property type="term" value="P:regulation of synaptic transmission, cholinergic"/>
    <property type="evidence" value="ECO:0007669"/>
    <property type="project" value="InterPro"/>
</dbReference>
<reference evidence="10" key="1">
    <citation type="journal article" date="2023" name="G3 (Bethesda)">
        <title>Whole genome assemblies of Zophobas morio and Tenebrio molitor.</title>
        <authorList>
            <person name="Kaur S."/>
            <person name="Stinson S.A."/>
            <person name="diCenzo G.C."/>
        </authorList>
    </citation>
    <scope>NUCLEOTIDE SEQUENCE</scope>
    <source>
        <strain evidence="10">QUZm001</strain>
    </source>
</reference>
<keyword evidence="2" id="KW-0336">GPI-anchor</keyword>
<dbReference type="PANTHER" id="PTHR33562">
    <property type="entry name" value="ATILLA, ISOFORM B-RELATED-RELATED"/>
    <property type="match status" value="1"/>
</dbReference>
<dbReference type="Proteomes" id="UP001168821">
    <property type="component" value="Unassembled WGS sequence"/>
</dbReference>
<name>A0AA38HQJ2_9CUCU</name>
<dbReference type="EMBL" id="JALNTZ010000009">
    <property type="protein sequence ID" value="KAJ3640727.1"/>
    <property type="molecule type" value="Genomic_DNA"/>
</dbReference>
<evidence type="ECO:0000256" key="2">
    <source>
        <dbReference type="ARBA" id="ARBA00022622"/>
    </source>
</evidence>
<proteinExistence type="predicted"/>
<comment type="caution">
    <text evidence="10">The sequence shown here is derived from an EMBL/GenBank/DDBJ whole genome shotgun (WGS) entry which is preliminary data.</text>
</comment>
<keyword evidence="4 9" id="KW-0732">Signal</keyword>
<gene>
    <name evidence="10" type="ORF">Zmor_027271</name>
</gene>
<dbReference type="InterPro" id="IPR050975">
    <property type="entry name" value="Sleep_regulator"/>
</dbReference>
<evidence type="ECO:0000256" key="5">
    <source>
        <dbReference type="ARBA" id="ARBA00022989"/>
    </source>
</evidence>
<dbReference type="GO" id="GO:0098552">
    <property type="term" value="C:side of membrane"/>
    <property type="evidence" value="ECO:0007669"/>
    <property type="project" value="UniProtKB-KW"/>
</dbReference>
<evidence type="ECO:0000256" key="4">
    <source>
        <dbReference type="ARBA" id="ARBA00022729"/>
    </source>
</evidence>
<protein>
    <recommendedName>
        <fullName evidence="12">Protein sleepless</fullName>
    </recommendedName>
</protein>
<feature type="signal peptide" evidence="9">
    <location>
        <begin position="1"/>
        <end position="18"/>
    </location>
</feature>
<feature type="chain" id="PRO_5041373329" description="Protein sleepless" evidence="9">
    <location>
        <begin position="19"/>
        <end position="122"/>
    </location>
</feature>
<dbReference type="InterPro" id="IPR031424">
    <property type="entry name" value="QVR-like"/>
</dbReference>
<keyword evidence="3" id="KW-0812">Transmembrane</keyword>
<evidence type="ECO:0000313" key="11">
    <source>
        <dbReference type="Proteomes" id="UP001168821"/>
    </source>
</evidence>
<organism evidence="10 11">
    <name type="scientific">Zophobas morio</name>
    <dbReference type="NCBI Taxonomy" id="2755281"/>
    <lineage>
        <taxon>Eukaryota</taxon>
        <taxon>Metazoa</taxon>
        <taxon>Ecdysozoa</taxon>
        <taxon>Arthropoda</taxon>
        <taxon>Hexapoda</taxon>
        <taxon>Insecta</taxon>
        <taxon>Pterygota</taxon>
        <taxon>Neoptera</taxon>
        <taxon>Endopterygota</taxon>
        <taxon>Coleoptera</taxon>
        <taxon>Polyphaga</taxon>
        <taxon>Cucujiformia</taxon>
        <taxon>Tenebrionidae</taxon>
        <taxon>Zophobas</taxon>
    </lineage>
</organism>
<evidence type="ECO:0000256" key="9">
    <source>
        <dbReference type="SAM" id="SignalP"/>
    </source>
</evidence>
<keyword evidence="5" id="KW-1133">Transmembrane helix</keyword>
<sequence length="122" mass="13545">MQKLQLLFIVSLFAVQQALECYDCDPSEVQQCLDPYGSNVKTTLCDVAEDTTSECFTMYYLPGDTSTELEGYYRGCISSPNSDDQLTCDYIAQLLEGNVVTCGVCSEDLCNDANFTRSILQI</sequence>